<evidence type="ECO:0000256" key="1">
    <source>
        <dbReference type="ARBA" id="ARBA00023015"/>
    </source>
</evidence>
<accession>A0ABV4I4Q7</accession>
<dbReference type="InterPro" id="IPR036390">
    <property type="entry name" value="WH_DNA-bd_sf"/>
</dbReference>
<evidence type="ECO:0000313" key="6">
    <source>
        <dbReference type="Proteomes" id="UP001566476"/>
    </source>
</evidence>
<keyword evidence="1" id="KW-0805">Transcription regulation</keyword>
<dbReference type="Pfam" id="PF00392">
    <property type="entry name" value="GntR"/>
    <property type="match status" value="1"/>
</dbReference>
<dbReference type="PANTHER" id="PTHR38445:SF9">
    <property type="entry name" value="HTH-TYPE TRANSCRIPTIONAL REPRESSOR YTRA"/>
    <property type="match status" value="1"/>
</dbReference>
<organism evidence="5 6">
    <name type="scientific">Kineococcus mangrovi</name>
    <dbReference type="NCBI Taxonomy" id="1660183"/>
    <lineage>
        <taxon>Bacteria</taxon>
        <taxon>Bacillati</taxon>
        <taxon>Actinomycetota</taxon>
        <taxon>Actinomycetes</taxon>
        <taxon>Kineosporiales</taxon>
        <taxon>Kineosporiaceae</taxon>
        <taxon>Kineococcus</taxon>
    </lineage>
</organism>
<dbReference type="SMART" id="SM00345">
    <property type="entry name" value="HTH_GNTR"/>
    <property type="match status" value="1"/>
</dbReference>
<evidence type="ECO:0000256" key="2">
    <source>
        <dbReference type="ARBA" id="ARBA00023125"/>
    </source>
</evidence>
<name>A0ABV4I4Q7_9ACTN</name>
<gene>
    <name evidence="5" type="ORF">AB2L28_10140</name>
</gene>
<comment type="caution">
    <text evidence="5">The sequence shown here is derived from an EMBL/GenBank/DDBJ whole genome shotgun (WGS) entry which is preliminary data.</text>
</comment>
<dbReference type="InterPro" id="IPR036388">
    <property type="entry name" value="WH-like_DNA-bd_sf"/>
</dbReference>
<dbReference type="PROSITE" id="PS50949">
    <property type="entry name" value="HTH_GNTR"/>
    <property type="match status" value="1"/>
</dbReference>
<dbReference type="PANTHER" id="PTHR38445">
    <property type="entry name" value="HTH-TYPE TRANSCRIPTIONAL REPRESSOR YTRA"/>
    <property type="match status" value="1"/>
</dbReference>
<keyword evidence="6" id="KW-1185">Reference proteome</keyword>
<keyword evidence="3" id="KW-0804">Transcription</keyword>
<dbReference type="InterPro" id="IPR000524">
    <property type="entry name" value="Tscrpt_reg_HTH_GntR"/>
</dbReference>
<dbReference type="RefSeq" id="WP_370718635.1">
    <property type="nucleotide sequence ID" value="NZ_JBGGTQ010000004.1"/>
</dbReference>
<evidence type="ECO:0000259" key="4">
    <source>
        <dbReference type="PROSITE" id="PS50949"/>
    </source>
</evidence>
<dbReference type="SUPFAM" id="SSF46785">
    <property type="entry name" value="Winged helix' DNA-binding domain"/>
    <property type="match status" value="1"/>
</dbReference>
<proteinExistence type="predicted"/>
<protein>
    <submittedName>
        <fullName evidence="5">GntR family transcriptional regulator</fullName>
    </submittedName>
</protein>
<dbReference type="EMBL" id="JBGGTQ010000004">
    <property type="protein sequence ID" value="MEZ0492594.1"/>
    <property type="molecule type" value="Genomic_DNA"/>
</dbReference>
<sequence>MSELRVLVDTASAVPAYEQLREQVTTLVTTGALREGDRLPAARALAADLGLAVGTVQRAYRELELAGTVVSRRRTGTVVAAGVSVEEDVRWAAEGFVERALSSGLTPDQALDVVRAALDSVGRSRRPVG</sequence>
<reference evidence="5 6" key="1">
    <citation type="submission" date="2024-07" db="EMBL/GenBank/DDBJ databases">
        <authorList>
            <person name="Thanompreechachai J."/>
            <person name="Duangmal K."/>
        </authorList>
    </citation>
    <scope>NUCLEOTIDE SEQUENCE [LARGE SCALE GENOMIC DNA]</scope>
    <source>
        <strain evidence="5 6">TBRC 1896</strain>
    </source>
</reference>
<feature type="domain" description="HTH gntR-type" evidence="4">
    <location>
        <begin position="14"/>
        <end position="82"/>
    </location>
</feature>
<keyword evidence="2" id="KW-0238">DNA-binding</keyword>
<dbReference type="Gene3D" id="1.10.10.10">
    <property type="entry name" value="Winged helix-like DNA-binding domain superfamily/Winged helix DNA-binding domain"/>
    <property type="match status" value="1"/>
</dbReference>
<evidence type="ECO:0000256" key="3">
    <source>
        <dbReference type="ARBA" id="ARBA00023163"/>
    </source>
</evidence>
<evidence type="ECO:0000313" key="5">
    <source>
        <dbReference type="EMBL" id="MEZ0492594.1"/>
    </source>
</evidence>
<dbReference type="Proteomes" id="UP001566476">
    <property type="component" value="Unassembled WGS sequence"/>
</dbReference>